<sequence length="385" mass="46021">MPMELMDSQVMIIDKSSVLPPYFRFREEYLVVKKYHLATCQIEKVMTTIRDGIFCYLTDSKNFTMHNRTISKEYWKNRMSSNISLKIIFCCVFMFICCMQYMEVSVRYQRDRSRFQLSLGNSTVLPPFIRFREDFLVNPDYHLATCQIEKVMTTVREGIFRYLTDPRNFSIYNRTISKEHWKNRFCSGMDYVRTNMTAVLNDIGEEPVLFAVVREPIERFLSGFLDKCIFENDYDGDTSDICYGCVDDIHCFVDELYRRLQERKKENKREYYHSRHFAPQTWYCDFQNYLANYTIVKYAKGKKGNARLAEQFDSIFKRAYVPDTLREVIRNELLKGSTSHSTHSSEESRRLKEAFFSDPSLVRKVVQIYFYDFIVFHFPFPQLPQ</sequence>
<dbReference type="GO" id="GO:1902884">
    <property type="term" value="P:positive regulation of response to oxidative stress"/>
    <property type="evidence" value="ECO:0007669"/>
    <property type="project" value="InterPro"/>
</dbReference>
<dbReference type="Pfam" id="PF03567">
    <property type="entry name" value="Sulfotransfer_2"/>
    <property type="match status" value="2"/>
</dbReference>
<dbReference type="Proteomes" id="UP000024635">
    <property type="component" value="Unassembled WGS sequence"/>
</dbReference>
<comment type="caution">
    <text evidence="2">The sequence shown here is derived from an EMBL/GenBank/DDBJ whole genome shotgun (WGS) entry which is preliminary data.</text>
</comment>
<name>A0A016T6V3_9BILA</name>
<feature type="transmembrane region" description="Helical" evidence="1">
    <location>
        <begin position="83"/>
        <end position="102"/>
    </location>
</feature>
<dbReference type="GO" id="GO:0016020">
    <property type="term" value="C:membrane"/>
    <property type="evidence" value="ECO:0007669"/>
    <property type="project" value="InterPro"/>
</dbReference>
<dbReference type="EMBL" id="JARK01001467">
    <property type="protein sequence ID" value="EYB98397.1"/>
    <property type="molecule type" value="Genomic_DNA"/>
</dbReference>
<dbReference type="STRING" id="53326.A0A016T6V3"/>
<evidence type="ECO:0008006" key="4">
    <source>
        <dbReference type="Google" id="ProtNLM"/>
    </source>
</evidence>
<evidence type="ECO:0000256" key="1">
    <source>
        <dbReference type="SAM" id="Phobius"/>
    </source>
</evidence>
<keyword evidence="1" id="KW-1133">Transmembrane helix</keyword>
<organism evidence="2 3">
    <name type="scientific">Ancylostoma ceylanicum</name>
    <dbReference type="NCBI Taxonomy" id="53326"/>
    <lineage>
        <taxon>Eukaryota</taxon>
        <taxon>Metazoa</taxon>
        <taxon>Ecdysozoa</taxon>
        <taxon>Nematoda</taxon>
        <taxon>Chromadorea</taxon>
        <taxon>Rhabditida</taxon>
        <taxon>Rhabditina</taxon>
        <taxon>Rhabditomorpha</taxon>
        <taxon>Strongyloidea</taxon>
        <taxon>Ancylostomatidae</taxon>
        <taxon>Ancylostomatinae</taxon>
        <taxon>Ancylostoma</taxon>
    </lineage>
</organism>
<dbReference type="PANTHER" id="PTHR22900:SF11">
    <property type="entry name" value="PROTEIN CBG01579"/>
    <property type="match status" value="1"/>
</dbReference>
<gene>
    <name evidence="2" type="primary">Acey_s0131.g1599</name>
    <name evidence="2" type="ORF">Y032_0131g1599</name>
</gene>
<reference evidence="3" key="1">
    <citation type="journal article" date="2015" name="Nat. Genet.">
        <title>The genome and transcriptome of the zoonotic hookworm Ancylostoma ceylanicum identify infection-specific gene families.</title>
        <authorList>
            <person name="Schwarz E.M."/>
            <person name="Hu Y."/>
            <person name="Antoshechkin I."/>
            <person name="Miller M.M."/>
            <person name="Sternberg P.W."/>
            <person name="Aroian R.V."/>
        </authorList>
    </citation>
    <scope>NUCLEOTIDE SEQUENCE</scope>
    <source>
        <strain evidence="3">HY135</strain>
    </source>
</reference>
<protein>
    <recommendedName>
        <fullName evidence="4">Sulfotransferase domain-containing protein</fullName>
    </recommendedName>
</protein>
<evidence type="ECO:0000313" key="2">
    <source>
        <dbReference type="EMBL" id="EYB98397.1"/>
    </source>
</evidence>
<dbReference type="PANTHER" id="PTHR22900">
    <property type="entry name" value="PROTEIN CBG14245-RELATED"/>
    <property type="match status" value="1"/>
</dbReference>
<keyword evidence="3" id="KW-1185">Reference proteome</keyword>
<dbReference type="OrthoDB" id="408912at2759"/>
<dbReference type="InterPro" id="IPR005331">
    <property type="entry name" value="Sulfotransferase"/>
</dbReference>
<keyword evidence="1" id="KW-0812">Transmembrane</keyword>
<accession>A0A016T6V3</accession>
<evidence type="ECO:0000313" key="3">
    <source>
        <dbReference type="Proteomes" id="UP000024635"/>
    </source>
</evidence>
<keyword evidence="1" id="KW-0472">Membrane</keyword>
<proteinExistence type="predicted"/>
<dbReference type="AlphaFoldDB" id="A0A016T6V3"/>
<dbReference type="GO" id="GO:0047756">
    <property type="term" value="F:chondroitin 4-sulfotransferase activity"/>
    <property type="evidence" value="ECO:0007669"/>
    <property type="project" value="InterPro"/>
</dbReference>
<dbReference type="InterPro" id="IPR007669">
    <property type="entry name" value="Chst-1-like"/>
</dbReference>
<dbReference type="GO" id="GO:0050650">
    <property type="term" value="P:chondroitin sulfate proteoglycan biosynthetic process"/>
    <property type="evidence" value="ECO:0007669"/>
    <property type="project" value="InterPro"/>
</dbReference>